<dbReference type="EMBL" id="BAEO01000037">
    <property type="protein sequence ID" value="GAC19685.1"/>
    <property type="molecule type" value="Genomic_DNA"/>
</dbReference>
<dbReference type="RefSeq" id="WP_007620814.1">
    <property type="nucleotide sequence ID" value="NZ_BAEO01000037.1"/>
</dbReference>
<dbReference type="OrthoDB" id="8897581at2"/>
<proteinExistence type="predicted"/>
<organism evidence="2 3">
    <name type="scientific">Paraglaciecola arctica BSs20135</name>
    <dbReference type="NCBI Taxonomy" id="493475"/>
    <lineage>
        <taxon>Bacteria</taxon>
        <taxon>Pseudomonadati</taxon>
        <taxon>Pseudomonadota</taxon>
        <taxon>Gammaproteobacteria</taxon>
        <taxon>Alteromonadales</taxon>
        <taxon>Alteromonadaceae</taxon>
        <taxon>Paraglaciecola</taxon>
    </lineage>
</organism>
<evidence type="ECO:0000313" key="3">
    <source>
        <dbReference type="Proteomes" id="UP000006327"/>
    </source>
</evidence>
<dbReference type="Proteomes" id="UP000006327">
    <property type="component" value="Unassembled WGS sequence"/>
</dbReference>
<feature type="domain" description="DUF6436" evidence="1">
    <location>
        <begin position="45"/>
        <end position="172"/>
    </location>
</feature>
<comment type="caution">
    <text evidence="2">The sequence shown here is derived from an EMBL/GenBank/DDBJ whole genome shotgun (WGS) entry which is preliminary data.</text>
</comment>
<gene>
    <name evidence="2" type="ORF">GARC_2720</name>
</gene>
<sequence>MSAKWIVGVWCASCLAGLLFLSFSQLDDFDPESKLSMAITDIEFEQKFISQLQKNHSSIGQSIIHFSDNDCFCETIAQNHIARLSNNMIANGFHNIHININTDPEFAHFVPSTPAVAIVGALEELIYFGPYSEGYGCLRGTGLVDALLPKINSTIVENTILITDAKGCYCKTSTLSI</sequence>
<dbReference type="Pfam" id="PF20029">
    <property type="entry name" value="DUF6436"/>
    <property type="match status" value="1"/>
</dbReference>
<protein>
    <recommendedName>
        <fullName evidence="1">DUF6436 domain-containing protein</fullName>
    </recommendedName>
</protein>
<name>K6Z8A2_9ALTE</name>
<dbReference type="STRING" id="493475.GARC_2720"/>
<reference evidence="2 3" key="1">
    <citation type="journal article" date="2017" name="Antonie Van Leeuwenhoek">
        <title>Rhizobium rhizosphaerae sp. nov., a novel species isolated from rice rhizosphere.</title>
        <authorList>
            <person name="Zhao J.J."/>
            <person name="Zhang J."/>
            <person name="Zhang R.J."/>
            <person name="Zhang C.W."/>
            <person name="Yin H.Q."/>
            <person name="Zhang X.X."/>
        </authorList>
    </citation>
    <scope>NUCLEOTIDE SEQUENCE [LARGE SCALE GENOMIC DNA]</scope>
    <source>
        <strain evidence="2 3">BSs20135</strain>
    </source>
</reference>
<keyword evidence="3" id="KW-1185">Reference proteome</keyword>
<evidence type="ECO:0000259" key="1">
    <source>
        <dbReference type="Pfam" id="PF20029"/>
    </source>
</evidence>
<dbReference type="eggNOG" id="ENOG503310R">
    <property type="taxonomic scope" value="Bacteria"/>
</dbReference>
<dbReference type="InterPro" id="IPR045494">
    <property type="entry name" value="DUF6436"/>
</dbReference>
<accession>K6Z8A2</accession>
<evidence type="ECO:0000313" key="2">
    <source>
        <dbReference type="EMBL" id="GAC19685.1"/>
    </source>
</evidence>
<dbReference type="AlphaFoldDB" id="K6Z8A2"/>